<name>A0A212KJ64_9BACT</name>
<dbReference type="AlphaFoldDB" id="A0A212KJ64"/>
<proteinExistence type="predicted"/>
<protein>
    <submittedName>
        <fullName evidence="1">Uncharacterized protein</fullName>
    </submittedName>
</protein>
<gene>
    <name evidence="1" type="ORF">KM92DES2_20151</name>
</gene>
<reference evidence="1" key="1">
    <citation type="submission" date="2016-04" db="EMBL/GenBank/DDBJ databases">
        <authorList>
            <person name="Evans L.H."/>
            <person name="Alamgir A."/>
            <person name="Owens N."/>
            <person name="Weber N.D."/>
            <person name="Virtaneva K."/>
            <person name="Barbian K."/>
            <person name="Babar A."/>
            <person name="Rosenke K."/>
        </authorList>
    </citation>
    <scope>NUCLEOTIDE SEQUENCE</scope>
    <source>
        <strain evidence="1">92-2</strain>
    </source>
</reference>
<accession>A0A212KJ64</accession>
<evidence type="ECO:0000313" key="1">
    <source>
        <dbReference type="EMBL" id="SBW11669.1"/>
    </source>
</evidence>
<sequence>MKQLPPKAADRQLTESNSTLSQLKALRLAQKESNQRVEELKMRLFHITEQHMDQAVRLIKRWLADKE</sequence>
<organism evidence="1">
    <name type="scientific">uncultured Desulfovibrio sp</name>
    <dbReference type="NCBI Taxonomy" id="167968"/>
    <lineage>
        <taxon>Bacteria</taxon>
        <taxon>Pseudomonadati</taxon>
        <taxon>Thermodesulfobacteriota</taxon>
        <taxon>Desulfovibrionia</taxon>
        <taxon>Desulfovibrionales</taxon>
        <taxon>Desulfovibrionaceae</taxon>
        <taxon>Desulfovibrio</taxon>
        <taxon>environmental samples</taxon>
    </lineage>
</organism>
<dbReference type="EMBL" id="FLUP01000002">
    <property type="protein sequence ID" value="SBW11669.1"/>
    <property type="molecule type" value="Genomic_DNA"/>
</dbReference>
<dbReference type="RefSeq" id="WP_225529821.1">
    <property type="nucleotide sequence ID" value="NZ_CABUEN010000002.1"/>
</dbReference>